<dbReference type="GO" id="GO:0003735">
    <property type="term" value="F:structural constituent of ribosome"/>
    <property type="evidence" value="ECO:0007669"/>
    <property type="project" value="UniProtKB-UniRule"/>
</dbReference>
<evidence type="ECO:0000256" key="5">
    <source>
        <dbReference type="ARBA" id="ARBA00023274"/>
    </source>
</evidence>
<feature type="compositionally biased region" description="Acidic residues" evidence="7">
    <location>
        <begin position="250"/>
        <end position="266"/>
    </location>
</feature>
<evidence type="ECO:0000256" key="7">
    <source>
        <dbReference type="SAM" id="MobiDB-lite"/>
    </source>
</evidence>
<evidence type="ECO:0000256" key="4">
    <source>
        <dbReference type="ARBA" id="ARBA00023128"/>
    </source>
</evidence>
<organism evidence="8 9">
    <name type="scientific">Maudiozyma humilis</name>
    <name type="common">Sour dough yeast</name>
    <name type="synonym">Kazachstania humilis</name>
    <dbReference type="NCBI Taxonomy" id="51915"/>
    <lineage>
        <taxon>Eukaryota</taxon>
        <taxon>Fungi</taxon>
        <taxon>Dikarya</taxon>
        <taxon>Ascomycota</taxon>
        <taxon>Saccharomycotina</taxon>
        <taxon>Saccharomycetes</taxon>
        <taxon>Saccharomycetales</taxon>
        <taxon>Saccharomycetaceae</taxon>
        <taxon>Maudiozyma</taxon>
    </lineage>
</organism>
<sequence>MKIQANAVNILERTSSYLQAGLLKKTPAWYDVVAKVQPVKKFNREPILKNPSTGRNRSEFRDFPEAVNTKGLYKTRYNIVDKKVATNILYKPPKLSYLEDRLRQLFYEQHPWELSRPKIVIENELGKEYDWSHILQLGKPLDGESVVQRSLYLVRNKQHDNIIDAYNQARFEFYRLRMQQELDEQVAQEEAEMFGSVFNASALEYGIAQEQRVIDQWKKKAIKETEISAAKRVNPAESWGKEDADKEGEIEGEAGEAEEEVEELRL</sequence>
<dbReference type="PANTHER" id="PTHR37799">
    <property type="entry name" value="37S RIBOSOMAL PROTEIN S25, MITOCHONDRIAL"/>
    <property type="match status" value="1"/>
</dbReference>
<evidence type="ECO:0000256" key="2">
    <source>
        <dbReference type="ARBA" id="ARBA00009864"/>
    </source>
</evidence>
<proteinExistence type="inferred from homology"/>
<dbReference type="EMBL" id="BTGD01000001">
    <property type="protein sequence ID" value="GMM53719.1"/>
    <property type="molecule type" value="Genomic_DNA"/>
</dbReference>
<comment type="similarity">
    <text evidence="2">Belongs to the mitochondrion-specific ribosomal protein mS23 family.</text>
</comment>
<dbReference type="InterPro" id="IPR016939">
    <property type="entry name" value="Ribosomal_mS23_fun"/>
</dbReference>
<evidence type="ECO:0000313" key="8">
    <source>
        <dbReference type="EMBL" id="GMM53719.1"/>
    </source>
</evidence>
<comment type="subunit">
    <text evidence="6">Component of the mitochondrial small ribosomal subunit.</text>
</comment>
<keyword evidence="9" id="KW-1185">Reference proteome</keyword>
<evidence type="ECO:0000256" key="6">
    <source>
        <dbReference type="PIRNR" id="PIRNR029764"/>
    </source>
</evidence>
<dbReference type="Pfam" id="PF13741">
    <property type="entry name" value="MRP-S25"/>
    <property type="match status" value="1"/>
</dbReference>
<keyword evidence="4 6" id="KW-0496">Mitochondrion</keyword>
<evidence type="ECO:0000256" key="3">
    <source>
        <dbReference type="ARBA" id="ARBA00022980"/>
    </source>
</evidence>
<name>A0AAV5RT47_MAUHU</name>
<evidence type="ECO:0000256" key="1">
    <source>
        <dbReference type="ARBA" id="ARBA00004173"/>
    </source>
</evidence>
<feature type="compositionally biased region" description="Basic and acidic residues" evidence="7">
    <location>
        <begin position="239"/>
        <end position="249"/>
    </location>
</feature>
<evidence type="ECO:0000313" key="9">
    <source>
        <dbReference type="Proteomes" id="UP001377567"/>
    </source>
</evidence>
<keyword evidence="3 6" id="KW-0689">Ribosomal protein</keyword>
<keyword evidence="5 6" id="KW-0687">Ribonucleoprotein</keyword>
<gene>
    <name evidence="8" type="ORF">DAKH74_003350</name>
</gene>
<feature type="region of interest" description="Disordered" evidence="7">
    <location>
        <begin position="232"/>
        <end position="266"/>
    </location>
</feature>
<dbReference type="PANTHER" id="PTHR37799:SF1">
    <property type="entry name" value="SMALL RIBOSOMAL SUBUNIT PROTEIN MS23"/>
    <property type="match status" value="1"/>
</dbReference>
<dbReference type="Proteomes" id="UP001377567">
    <property type="component" value="Unassembled WGS sequence"/>
</dbReference>
<comment type="caution">
    <text evidence="8">The sequence shown here is derived from an EMBL/GenBank/DDBJ whole genome shotgun (WGS) entry which is preliminary data.</text>
</comment>
<reference evidence="8 9" key="1">
    <citation type="journal article" date="2023" name="Elife">
        <title>Identification of key yeast species and microbe-microbe interactions impacting larval growth of Drosophila in the wild.</title>
        <authorList>
            <person name="Mure A."/>
            <person name="Sugiura Y."/>
            <person name="Maeda R."/>
            <person name="Honda K."/>
            <person name="Sakurai N."/>
            <person name="Takahashi Y."/>
            <person name="Watada M."/>
            <person name="Katoh T."/>
            <person name="Gotoh A."/>
            <person name="Gotoh Y."/>
            <person name="Taniguchi I."/>
            <person name="Nakamura K."/>
            <person name="Hayashi T."/>
            <person name="Katayama T."/>
            <person name="Uemura T."/>
            <person name="Hattori Y."/>
        </authorList>
    </citation>
    <scope>NUCLEOTIDE SEQUENCE [LARGE SCALE GENOMIC DNA]</scope>
    <source>
        <strain evidence="8 9">KH-74</strain>
    </source>
</reference>
<dbReference type="GO" id="GO:0005763">
    <property type="term" value="C:mitochondrial small ribosomal subunit"/>
    <property type="evidence" value="ECO:0007669"/>
    <property type="project" value="UniProtKB-UniRule"/>
</dbReference>
<accession>A0AAV5RT47</accession>
<dbReference type="PIRSF" id="PIRSF029764">
    <property type="entry name" value="RSM25"/>
    <property type="match status" value="1"/>
</dbReference>
<comment type="subcellular location">
    <subcellularLocation>
        <location evidence="1 6">Mitochondrion</location>
    </subcellularLocation>
</comment>
<protein>
    <recommendedName>
        <fullName evidence="6">37S ribosomal protein S25, mitochondrial</fullName>
    </recommendedName>
</protein>
<dbReference type="AlphaFoldDB" id="A0AAV5RT47"/>